<reference evidence="1" key="1">
    <citation type="journal article" date="2020" name="Stud. Mycol.">
        <title>101 Dothideomycetes genomes: a test case for predicting lifestyles and emergence of pathogens.</title>
        <authorList>
            <person name="Haridas S."/>
            <person name="Albert R."/>
            <person name="Binder M."/>
            <person name="Bloem J."/>
            <person name="Labutti K."/>
            <person name="Salamov A."/>
            <person name="Andreopoulos B."/>
            <person name="Baker S."/>
            <person name="Barry K."/>
            <person name="Bills G."/>
            <person name="Bluhm B."/>
            <person name="Cannon C."/>
            <person name="Castanera R."/>
            <person name="Culley D."/>
            <person name="Daum C."/>
            <person name="Ezra D."/>
            <person name="Gonzalez J."/>
            <person name="Henrissat B."/>
            <person name="Kuo A."/>
            <person name="Liang C."/>
            <person name="Lipzen A."/>
            <person name="Lutzoni F."/>
            <person name="Magnuson J."/>
            <person name="Mondo S."/>
            <person name="Nolan M."/>
            <person name="Ohm R."/>
            <person name="Pangilinan J."/>
            <person name="Park H.-J."/>
            <person name="Ramirez L."/>
            <person name="Alfaro M."/>
            <person name="Sun H."/>
            <person name="Tritt A."/>
            <person name="Yoshinaga Y."/>
            <person name="Zwiers L.-H."/>
            <person name="Turgeon B."/>
            <person name="Goodwin S."/>
            <person name="Spatafora J."/>
            <person name="Crous P."/>
            <person name="Grigoriev I."/>
        </authorList>
    </citation>
    <scope>NUCLEOTIDE SEQUENCE</scope>
    <source>
        <strain evidence="1">ATCC 200398</strain>
    </source>
</reference>
<protein>
    <submittedName>
        <fullName evidence="1">Uncharacterized protein</fullName>
    </submittedName>
</protein>
<proteinExistence type="predicted"/>
<organism evidence="1 2">
    <name type="scientific">Lindgomyces ingoldianus</name>
    <dbReference type="NCBI Taxonomy" id="673940"/>
    <lineage>
        <taxon>Eukaryota</taxon>
        <taxon>Fungi</taxon>
        <taxon>Dikarya</taxon>
        <taxon>Ascomycota</taxon>
        <taxon>Pezizomycotina</taxon>
        <taxon>Dothideomycetes</taxon>
        <taxon>Pleosporomycetidae</taxon>
        <taxon>Pleosporales</taxon>
        <taxon>Lindgomycetaceae</taxon>
        <taxon>Lindgomyces</taxon>
    </lineage>
</organism>
<sequence length="745" mass="80879">MAQFPGAPPPGAYVPPQGSAPYGQQPHKSTAGLGGILNQAVTTGKPFLNKLGKTISSKVGNKQSTPATPQHLAGYQQYQAHQQQSYGQDQQQQQNYGQNQQQQQNYGQSQQQQQQQPWQQQQNTYQAPGQSPLPPSNYTSPASNQSGQSNYFPQQTSQTPNPPQQQQQNAPGYNPNQLIQGQGVEGQQGQSASGQPQAAQFQQGQFQDQGSQGQFQQEQHQQGQFQQGQGPQGQFQQNQPQDQSQQGQFEQIHSQQASFPGQQTGVIGAAQPAAQNLGPASPQPSNVSQHFQNQPSPQQQWAPPTPSSGIVTPTAPQQVYPNPSPTPQNSQPYAQTPPPQQYGTAPQPPVHPNQQQQQWVAMSPVSPQGQAPNQIPPSISPPPPQSAGNQAQAPPNIPQQPPQQPQPTPPPQSAPPPSAPTAFIAELPADLGNLTLENSAQPQRPPSNTPQSSPYQAYQPAQGDQKPGFTVPRRALSTSSLPLADPWRVADPATEQPTREFYIIADLLFDGLDRKCEPQNTGMLEASKILESWKVQTMADEAAHIFEYKTYNAFAKLWILEGVPHMMVPCQPSLTPVWNLQQSSSQDMKLLDEPPAATSGYPVYMPAINRAGWYKYLFMEMICEPEGLDKMMPAFCGDTYKPGVFNHPDIKKQDRTELPELTTKINAVRQGAVSRVVQETAAEMQAAQGGGATGSGGGGMTEQEAALKMHSLKMQQQTNAMLNQTMMNAGKSFSMGAGNVYVPRF</sequence>
<dbReference type="EMBL" id="MU003526">
    <property type="protein sequence ID" value="KAF2466198.1"/>
    <property type="molecule type" value="Genomic_DNA"/>
</dbReference>
<comment type="caution">
    <text evidence="1">The sequence shown here is derived from an EMBL/GenBank/DDBJ whole genome shotgun (WGS) entry which is preliminary data.</text>
</comment>
<name>A0ACB6QGT9_9PLEO</name>
<evidence type="ECO:0000313" key="2">
    <source>
        <dbReference type="Proteomes" id="UP000799755"/>
    </source>
</evidence>
<dbReference type="Proteomes" id="UP000799755">
    <property type="component" value="Unassembled WGS sequence"/>
</dbReference>
<accession>A0ACB6QGT9</accession>
<gene>
    <name evidence="1" type="ORF">BDR25DRAFT_306349</name>
</gene>
<evidence type="ECO:0000313" key="1">
    <source>
        <dbReference type="EMBL" id="KAF2466198.1"/>
    </source>
</evidence>
<keyword evidence="2" id="KW-1185">Reference proteome</keyword>